<dbReference type="InterPro" id="IPR002327">
    <property type="entry name" value="Cyt_c_1A/1B"/>
</dbReference>
<dbReference type="InterPro" id="IPR009056">
    <property type="entry name" value="Cyt_c-like_dom"/>
</dbReference>
<evidence type="ECO:0000256" key="7">
    <source>
        <dbReference type="PROSITE-ProRule" id="PRU00433"/>
    </source>
</evidence>
<evidence type="ECO:0000259" key="9">
    <source>
        <dbReference type="PROSITE" id="PS51007"/>
    </source>
</evidence>
<dbReference type="InterPro" id="IPR032179">
    <property type="entry name" value="Cry22Aa_Ig-like"/>
</dbReference>
<gene>
    <name evidence="10" type="ORF">Ga0123462_1425</name>
</gene>
<dbReference type="Pfam" id="PF00034">
    <property type="entry name" value="Cytochrom_C"/>
    <property type="match status" value="1"/>
</dbReference>
<accession>A0A2K8L4P0</accession>
<dbReference type="Gene3D" id="1.10.760.10">
    <property type="entry name" value="Cytochrome c-like domain"/>
    <property type="match status" value="1"/>
</dbReference>
<dbReference type="PROSITE" id="PS51007">
    <property type="entry name" value="CYTC"/>
    <property type="match status" value="1"/>
</dbReference>
<dbReference type="GO" id="GO:0001784">
    <property type="term" value="F:phosphotyrosine residue binding"/>
    <property type="evidence" value="ECO:0007669"/>
    <property type="project" value="TreeGrafter"/>
</dbReference>
<organism evidence="10 11">
    <name type="scientific">Mariprofundus ferrinatatus</name>
    <dbReference type="NCBI Taxonomy" id="1921087"/>
    <lineage>
        <taxon>Bacteria</taxon>
        <taxon>Pseudomonadati</taxon>
        <taxon>Pseudomonadota</taxon>
        <taxon>Candidatius Mariprofundia</taxon>
        <taxon>Mariprofundales</taxon>
        <taxon>Mariprofundaceae</taxon>
        <taxon>Mariprofundus</taxon>
    </lineage>
</organism>
<keyword evidence="6 7" id="KW-0408">Iron</keyword>
<name>A0A2K8L4P0_9PROT</name>
<keyword evidence="3 7" id="KW-0479">Metal-binding</keyword>
<dbReference type="AlphaFoldDB" id="A0A2K8L4P0"/>
<dbReference type="InterPro" id="IPR051846">
    <property type="entry name" value="SH2_domain_adapters"/>
</dbReference>
<dbReference type="SUPFAM" id="SSF46626">
    <property type="entry name" value="Cytochrome c"/>
    <property type="match status" value="1"/>
</dbReference>
<evidence type="ECO:0000313" key="10">
    <source>
        <dbReference type="EMBL" id="ATX82288.1"/>
    </source>
</evidence>
<dbReference type="PRINTS" id="PR00604">
    <property type="entry name" value="CYTCHRMECIAB"/>
</dbReference>
<dbReference type="PANTHER" id="PTHR15127">
    <property type="entry name" value="HEAVYWEIGHT, ISOFORM A"/>
    <property type="match status" value="1"/>
</dbReference>
<evidence type="ECO:0000256" key="2">
    <source>
        <dbReference type="ARBA" id="ARBA00022617"/>
    </source>
</evidence>
<keyword evidence="5" id="KW-0727">SH2 domain</keyword>
<sequence length="448" mass="47328">MIGLSFTLAITFMMLAAPASVAAAKPDSTPPVIKLIGADSVTIQVGESYRDAGAKASDDVDGDISASIRSVSTLDTSKPGTYAVAYNVNDAAGNAAASVFRFVKVVEAAAEPAAEPAVKAAPEPVAPAATAVTAPAVETVIEDTAEPATEPAVETVVEEVAEPAPETKPAPAAKADTRPPVIKLRGEASISINEGEEFIDPGATAWDMVDGNLTSRIRVSGEVNTSRPAAYMISYNVSDRAGNSAKKVSRFVTVLRTVDMTPPVITLKGGDSLTLVEDEKYIEAGFTAMDEVDGDLTARVEQGGMVNTARPGTYTLKYFVADRADNRTIIERKITVTPRGDAAAGEALAMKKCASCHNITSTKKKFGPGLKGVYGRKAGSMDDFNYSSWLGAGKWSWDKENLKIWLGENTKEAVKKVSGNPDARTKMNFRGLSGDDLDNIIAFLKRNR</sequence>
<evidence type="ECO:0000313" key="11">
    <source>
        <dbReference type="Proteomes" id="UP000231637"/>
    </source>
</evidence>
<proteinExistence type="predicted"/>
<dbReference type="GO" id="GO:0009055">
    <property type="term" value="F:electron transfer activity"/>
    <property type="evidence" value="ECO:0007669"/>
    <property type="project" value="InterPro"/>
</dbReference>
<evidence type="ECO:0000256" key="3">
    <source>
        <dbReference type="ARBA" id="ARBA00022723"/>
    </source>
</evidence>
<dbReference type="Pfam" id="PF16403">
    <property type="entry name" value="Bact_surface_Ig-like"/>
    <property type="match status" value="3"/>
</dbReference>
<keyword evidence="11" id="KW-1185">Reference proteome</keyword>
<dbReference type="RefSeq" id="WP_198507312.1">
    <property type="nucleotide sequence ID" value="NZ_CP018800.1"/>
</dbReference>
<keyword evidence="2 7" id="KW-0349">Heme</keyword>
<evidence type="ECO:0000256" key="6">
    <source>
        <dbReference type="ARBA" id="ARBA00023004"/>
    </source>
</evidence>
<evidence type="ECO:0000256" key="1">
    <source>
        <dbReference type="ARBA" id="ARBA00022448"/>
    </source>
</evidence>
<keyword evidence="1" id="KW-0813">Transport</keyword>
<dbReference type="GO" id="GO:0020037">
    <property type="term" value="F:heme binding"/>
    <property type="evidence" value="ECO:0007669"/>
    <property type="project" value="InterPro"/>
</dbReference>
<dbReference type="EMBL" id="CP018800">
    <property type="protein sequence ID" value="ATX82288.1"/>
    <property type="molecule type" value="Genomic_DNA"/>
</dbReference>
<feature type="domain" description="Cytochrome c" evidence="9">
    <location>
        <begin position="340"/>
        <end position="448"/>
    </location>
</feature>
<dbReference type="InterPro" id="IPR036909">
    <property type="entry name" value="Cyt_c-like_dom_sf"/>
</dbReference>
<dbReference type="InterPro" id="IPR013783">
    <property type="entry name" value="Ig-like_fold"/>
</dbReference>
<dbReference type="KEGG" id="mfn:Ga0123462_1425"/>
<evidence type="ECO:0000256" key="4">
    <source>
        <dbReference type="ARBA" id="ARBA00022982"/>
    </source>
</evidence>
<evidence type="ECO:0000256" key="8">
    <source>
        <dbReference type="SAM" id="SignalP"/>
    </source>
</evidence>
<dbReference type="GO" id="GO:0046872">
    <property type="term" value="F:metal ion binding"/>
    <property type="evidence" value="ECO:0007669"/>
    <property type="project" value="UniProtKB-KW"/>
</dbReference>
<keyword evidence="8" id="KW-0732">Signal</keyword>
<dbReference type="PANTHER" id="PTHR15127:SF32">
    <property type="entry name" value="HEAVYWEIGHT, ISOFORM A"/>
    <property type="match status" value="1"/>
</dbReference>
<reference evidence="10 11" key="1">
    <citation type="submission" date="2016-12" db="EMBL/GenBank/DDBJ databases">
        <title>Isolation and genomic insights into novel planktonic Zetaproteobacteria from stratified waters of the Chesapeake Bay.</title>
        <authorList>
            <person name="McAllister S.M."/>
            <person name="Kato S."/>
            <person name="Chan C.S."/>
            <person name="Chiu B.K."/>
            <person name="Field E.K."/>
        </authorList>
    </citation>
    <scope>NUCLEOTIDE SEQUENCE [LARGE SCALE GENOMIC DNA]</scope>
    <source>
        <strain evidence="10 11">CP-8</strain>
    </source>
</reference>
<dbReference type="Proteomes" id="UP000231637">
    <property type="component" value="Chromosome"/>
</dbReference>
<protein>
    <submittedName>
        <fullName evidence="10">Cytochrome c2</fullName>
    </submittedName>
</protein>
<keyword evidence="4" id="KW-0249">Electron transport</keyword>
<evidence type="ECO:0000256" key="5">
    <source>
        <dbReference type="ARBA" id="ARBA00022999"/>
    </source>
</evidence>
<feature type="chain" id="PRO_5014771924" evidence="8">
    <location>
        <begin position="23"/>
        <end position="448"/>
    </location>
</feature>
<dbReference type="Gene3D" id="2.60.40.10">
    <property type="entry name" value="Immunoglobulins"/>
    <property type="match status" value="3"/>
</dbReference>
<feature type="signal peptide" evidence="8">
    <location>
        <begin position="1"/>
        <end position="22"/>
    </location>
</feature>